<reference evidence="1" key="2">
    <citation type="journal article" date="2015" name="Fish Shellfish Immunol.">
        <title>Early steps in the European eel (Anguilla anguilla)-Vibrio vulnificus interaction in the gills: Role of the RtxA13 toxin.</title>
        <authorList>
            <person name="Callol A."/>
            <person name="Pajuelo D."/>
            <person name="Ebbesson L."/>
            <person name="Teles M."/>
            <person name="MacKenzie S."/>
            <person name="Amaro C."/>
        </authorList>
    </citation>
    <scope>NUCLEOTIDE SEQUENCE</scope>
</reference>
<protein>
    <submittedName>
        <fullName evidence="1">Uncharacterized protein</fullName>
    </submittedName>
</protein>
<dbReference type="AlphaFoldDB" id="A0A0E9RHP7"/>
<evidence type="ECO:0000313" key="1">
    <source>
        <dbReference type="EMBL" id="JAH27985.1"/>
    </source>
</evidence>
<accession>A0A0E9RHP7</accession>
<name>A0A0E9RHP7_ANGAN</name>
<reference evidence="1" key="1">
    <citation type="submission" date="2014-11" db="EMBL/GenBank/DDBJ databases">
        <authorList>
            <person name="Amaro Gonzalez C."/>
        </authorList>
    </citation>
    <scope>NUCLEOTIDE SEQUENCE</scope>
</reference>
<organism evidence="1">
    <name type="scientific">Anguilla anguilla</name>
    <name type="common">European freshwater eel</name>
    <name type="synonym">Muraena anguilla</name>
    <dbReference type="NCBI Taxonomy" id="7936"/>
    <lineage>
        <taxon>Eukaryota</taxon>
        <taxon>Metazoa</taxon>
        <taxon>Chordata</taxon>
        <taxon>Craniata</taxon>
        <taxon>Vertebrata</taxon>
        <taxon>Euteleostomi</taxon>
        <taxon>Actinopterygii</taxon>
        <taxon>Neopterygii</taxon>
        <taxon>Teleostei</taxon>
        <taxon>Anguilliformes</taxon>
        <taxon>Anguillidae</taxon>
        <taxon>Anguilla</taxon>
    </lineage>
</organism>
<dbReference type="EMBL" id="GBXM01080592">
    <property type="protein sequence ID" value="JAH27985.1"/>
    <property type="molecule type" value="Transcribed_RNA"/>
</dbReference>
<sequence>MNGTEKWIIASAPMFRNGTGRIYKRSPNEADCNPFHMEEMNTTKSTGIALDIRSTSPTRITTCSPSCFMNVTATHT</sequence>
<proteinExistence type="predicted"/>